<evidence type="ECO:0000313" key="2">
    <source>
        <dbReference type="EMBL" id="MEX4007766.1"/>
    </source>
</evidence>
<protein>
    <submittedName>
        <fullName evidence="2">Uncharacterized protein</fullName>
    </submittedName>
</protein>
<evidence type="ECO:0000256" key="1">
    <source>
        <dbReference type="SAM" id="MobiDB-lite"/>
    </source>
</evidence>
<evidence type="ECO:0000313" key="3">
    <source>
        <dbReference type="Proteomes" id="UP001559025"/>
    </source>
</evidence>
<dbReference type="Proteomes" id="UP001559025">
    <property type="component" value="Unassembled WGS sequence"/>
</dbReference>
<proteinExistence type="predicted"/>
<accession>A0ABV3WTZ9</accession>
<name>A0ABV3WTZ9_9HYPH</name>
<feature type="region of interest" description="Disordered" evidence="1">
    <location>
        <begin position="214"/>
        <end position="258"/>
    </location>
</feature>
<dbReference type="EMBL" id="JAZHFV010000003">
    <property type="protein sequence ID" value="MEX4007766.1"/>
    <property type="molecule type" value="Genomic_DNA"/>
</dbReference>
<keyword evidence="3" id="KW-1185">Reference proteome</keyword>
<feature type="compositionally biased region" description="Basic residues" evidence="1">
    <location>
        <begin position="230"/>
        <end position="249"/>
    </location>
</feature>
<feature type="region of interest" description="Disordered" evidence="1">
    <location>
        <begin position="96"/>
        <end position="126"/>
    </location>
</feature>
<gene>
    <name evidence="2" type="ORF">V1479_10660</name>
</gene>
<dbReference type="RefSeq" id="WP_368802879.1">
    <property type="nucleotide sequence ID" value="NZ_JAZHFV010000003.1"/>
</dbReference>
<organism evidence="2 3">
    <name type="scientific">Neoaquamicrobium sediminum</name>
    <dbReference type="NCBI Taxonomy" id="1849104"/>
    <lineage>
        <taxon>Bacteria</taxon>
        <taxon>Pseudomonadati</taxon>
        <taxon>Pseudomonadota</taxon>
        <taxon>Alphaproteobacteria</taxon>
        <taxon>Hyphomicrobiales</taxon>
        <taxon>Phyllobacteriaceae</taxon>
        <taxon>Neoaquamicrobium</taxon>
    </lineage>
</organism>
<reference evidence="2 3" key="1">
    <citation type="submission" date="2024-01" db="EMBL/GenBank/DDBJ databases">
        <title>New evidence supports the origin of RcGTA from prophage.</title>
        <authorList>
            <person name="Xu Y."/>
            <person name="Liu B."/>
            <person name="Chen F."/>
        </authorList>
    </citation>
    <scope>NUCLEOTIDE SEQUENCE [LARGE SCALE GENOMIC DNA]</scope>
    <source>
        <strain evidence="2 3">CBW1107-2</strain>
    </source>
</reference>
<sequence>MDWNAAIEHHRAALTRILAMLVAMAGLRNEQTAITGQQPEPVQSAVGPTDCPSPIADRPTLPRHLHRAVLRLLRPAEAAVRRLVIVVARGLVVTPQAPRRGTPTPPPSRFAWSPSPASQGRNLGRGRPQMLALPLFDPLPRWRPRRPVASGVPRISVPGIAAPFPVPAPPSPLDPLDATRLALRLAALARTLDDLPVAARRFALWQARIAAPATPRNGGDAAGRQAKAPTRVRRIWPLRPGRPHGQRPARSREPDHPVHTVLDDVHGLALWVLEPADTS</sequence>
<comment type="caution">
    <text evidence="2">The sequence shown here is derived from an EMBL/GenBank/DDBJ whole genome shotgun (WGS) entry which is preliminary data.</text>
</comment>